<evidence type="ECO:0000313" key="2">
    <source>
        <dbReference type="EMBL" id="QOQ87693.1"/>
    </source>
</evidence>
<evidence type="ECO:0000259" key="1">
    <source>
        <dbReference type="Pfam" id="PF13274"/>
    </source>
</evidence>
<evidence type="ECO:0000313" key="3">
    <source>
        <dbReference type="Proteomes" id="UP000594749"/>
    </source>
</evidence>
<dbReference type="Pfam" id="PF13274">
    <property type="entry name" value="SocA_Panacea"/>
    <property type="match status" value="1"/>
</dbReference>
<proteinExistence type="predicted"/>
<dbReference type="AlphaFoldDB" id="A0A7M1LH69"/>
<dbReference type="InterPro" id="IPR025272">
    <property type="entry name" value="SocA_Panacea"/>
</dbReference>
<sequence>MKALYVAKYILAKCTNDGHPISNLQLQKILYYIQYEFLTKYDEPLFEDDFEAWKFGPVIPSIYYKYCAGGSLKIISNDNADEDFNDLYLNQKYVIDEIVEKQRIKYPWNLVNEVHKKNKAWDKVFSQGAGSGKIIQQKDIKENGF</sequence>
<gene>
    <name evidence="2" type="ORF">IMC76_02455</name>
</gene>
<dbReference type="EMBL" id="CP063078">
    <property type="protein sequence ID" value="QOQ87693.1"/>
    <property type="molecule type" value="Genomic_DNA"/>
</dbReference>
<reference evidence="2 3" key="1">
    <citation type="submission" date="2020-10" db="EMBL/GenBank/DDBJ databases">
        <title>Campylobacter and Helicobacter PacBio genomes.</title>
        <authorList>
            <person name="Lane C."/>
        </authorList>
    </citation>
    <scope>NUCLEOTIDE SEQUENCE [LARGE SCALE GENOMIC DNA]</scope>
    <source>
        <strain evidence="2 3">2016D-0077</strain>
    </source>
</reference>
<protein>
    <submittedName>
        <fullName evidence="2">DUF4065 domain-containing protein</fullName>
    </submittedName>
</protein>
<name>A0A7M1LH69_9BACT</name>
<dbReference type="RefSeq" id="WP_025802618.1">
    <property type="nucleotide sequence ID" value="NZ_CP053842.1"/>
</dbReference>
<organism evidence="2 3">
    <name type="scientific">Campylobacter corcagiensis</name>
    <dbReference type="NCBI Taxonomy" id="1448857"/>
    <lineage>
        <taxon>Bacteria</taxon>
        <taxon>Pseudomonadati</taxon>
        <taxon>Campylobacterota</taxon>
        <taxon>Epsilonproteobacteria</taxon>
        <taxon>Campylobacterales</taxon>
        <taxon>Campylobacteraceae</taxon>
        <taxon>Campylobacter</taxon>
    </lineage>
</organism>
<feature type="domain" description="Antitoxin SocA-like Panacea" evidence="1">
    <location>
        <begin position="26"/>
        <end position="121"/>
    </location>
</feature>
<accession>A0A7M1LH69</accession>
<dbReference type="OrthoDB" id="9799173at2"/>
<dbReference type="Proteomes" id="UP000594749">
    <property type="component" value="Chromosome"/>
</dbReference>
<keyword evidence="3" id="KW-1185">Reference proteome</keyword>